<accession>A0A067MJ80</accession>
<dbReference type="EMBL" id="KL198054">
    <property type="protein sequence ID" value="KDQ11917.1"/>
    <property type="molecule type" value="Genomic_DNA"/>
</dbReference>
<gene>
    <name evidence="10" type="ORF">BOTBODRAFT_34989</name>
</gene>
<sequence>MNAEYVQKLHALLLQTSAPDTALIKAATAQLNQEYYKSPDCIPALFEIIASAPEQTIRQLAAVELRKRVMQKEGTLWIALAQDVRETIKSKIAEVIIVEQSEIVRHSTARVIATIAEIELPLNNWPALLPWLYQCATSSVVTQREIGVYVLYSVLENVVEGLQEKMQEFFNLFARTLQDPESENVRNTTVRALGTISQYIDQDEKPDIKTFQGLVPGMITVLGQAVETGNEEAARHGFDVFETLLILETPLLGKHIPNLVEFFLACGSNTAFEEDVRVMALNTLTWTIKYKKSKIQSLNLAKPILEGLLPIGAEEDPEDIDQDSPSRIAFRAIDALATALPPSLVFPPLHSIVTQYMASPNPALRKSAMMAFGVTVEGCSEFIRPHMKSLWPFLDAGFVDPDPVVRKAACIAFGCVCEWLDEECVSRHEILMPAIMNLMNDPASQSAACTALDSFLEILGPQILQYLTLIMERLAGLLETGTLKVKSLVTGAIGSAAHASKETFRPYFTETFRRLQPFLLLTKEGEELDLRGIAMDAVGTIAEAVGKDEFRPYFPGTMKIAFDGVSLHSARLRECSFLFFGVMARIFEDEFAPYLPQVVPSLLASCKQLESGEEGDILGGTGGAFSTGESSNKAIFVDENQNVSIAADDLDDDGLLSVNSAIAVEKEIAADTMGAVFVAVRGHFLPYLEPCTLELIGLLTHYYEGIRKAATTSLFEFIKTFYELSEPKQWVPGLIVQVPLHDKVRDLVNHIFPPLFEMLESEDDKTVVSGYCQSLSETLGKVGPGLVDGRLEEVCNFIIQILEQKSLCQQDPDQDDEDEEVMEDQAEFDSVLISTASDVVGSLASVLGPDFSQAFGTFLPNIMKYYSKGRSLSDRTSSIGCLGEIITGLKGGVTMYTEPILEHLFSALSDSEPEVRSNAAFATGVLVENTERDLGPQFMHLLGGLRPFFDVPEGSPAAVFNARDNAAGAVARLIIQNTAAVPLDQVLPVLISALPLKNDYLENRAVYRCIFHLFHTNPPAIMPYVDRLLPAFAYALNPETDQLGDEVREELIGLVRALNAEMPAKIAENGLGVYLTS</sequence>
<evidence type="ECO:0000256" key="5">
    <source>
        <dbReference type="ARBA" id="ARBA00022737"/>
    </source>
</evidence>
<protein>
    <recommendedName>
        <fullName evidence="9">Importin N-terminal domain-containing protein</fullName>
    </recommendedName>
</protein>
<dbReference type="InterPro" id="IPR057672">
    <property type="entry name" value="TPR_IPO4/5"/>
</dbReference>
<keyword evidence="6" id="KW-0653">Protein transport</keyword>
<keyword evidence="5" id="KW-0677">Repeat</keyword>
<organism evidence="10 11">
    <name type="scientific">Botryobasidium botryosum (strain FD-172 SS1)</name>
    <dbReference type="NCBI Taxonomy" id="930990"/>
    <lineage>
        <taxon>Eukaryota</taxon>
        <taxon>Fungi</taxon>
        <taxon>Dikarya</taxon>
        <taxon>Basidiomycota</taxon>
        <taxon>Agaricomycotina</taxon>
        <taxon>Agaricomycetes</taxon>
        <taxon>Cantharellales</taxon>
        <taxon>Botryobasidiaceae</taxon>
        <taxon>Botryobasidium</taxon>
    </lineage>
</organism>
<dbReference type="SMART" id="SM00913">
    <property type="entry name" value="IBN_N"/>
    <property type="match status" value="1"/>
</dbReference>
<name>A0A067MJ80_BOTB1</name>
<evidence type="ECO:0000313" key="10">
    <source>
        <dbReference type="EMBL" id="KDQ11917.1"/>
    </source>
</evidence>
<dbReference type="Pfam" id="PF13513">
    <property type="entry name" value="HEAT_EZ"/>
    <property type="match status" value="1"/>
</dbReference>
<evidence type="ECO:0000256" key="6">
    <source>
        <dbReference type="ARBA" id="ARBA00022927"/>
    </source>
</evidence>
<dbReference type="GO" id="GO:0005737">
    <property type="term" value="C:cytoplasm"/>
    <property type="evidence" value="ECO:0007669"/>
    <property type="project" value="UniProtKB-SubCell"/>
</dbReference>
<keyword evidence="11" id="KW-1185">Reference proteome</keyword>
<keyword evidence="8" id="KW-0539">Nucleus</keyword>
<keyword evidence="3" id="KW-0813">Transport</keyword>
<evidence type="ECO:0000256" key="8">
    <source>
        <dbReference type="ARBA" id="ARBA00023242"/>
    </source>
</evidence>
<dbReference type="Pfam" id="PF25574">
    <property type="entry name" value="TPR_IMB1"/>
    <property type="match status" value="1"/>
</dbReference>
<dbReference type="InterPro" id="IPR011989">
    <property type="entry name" value="ARM-like"/>
</dbReference>
<dbReference type="InParanoid" id="A0A067MJ80"/>
<dbReference type="InterPro" id="IPR001494">
    <property type="entry name" value="Importin-beta_N"/>
</dbReference>
<dbReference type="Pfam" id="PF02985">
    <property type="entry name" value="HEAT"/>
    <property type="match status" value="1"/>
</dbReference>
<proteinExistence type="predicted"/>
<dbReference type="GO" id="GO:0031267">
    <property type="term" value="F:small GTPase binding"/>
    <property type="evidence" value="ECO:0007669"/>
    <property type="project" value="InterPro"/>
</dbReference>
<dbReference type="GO" id="GO:0006606">
    <property type="term" value="P:protein import into nucleus"/>
    <property type="evidence" value="ECO:0007669"/>
    <property type="project" value="InterPro"/>
</dbReference>
<dbReference type="InterPro" id="IPR058584">
    <property type="entry name" value="IMB1_TNPO1-like_TPR"/>
</dbReference>
<dbReference type="GO" id="GO:0005634">
    <property type="term" value="C:nucleus"/>
    <property type="evidence" value="ECO:0007669"/>
    <property type="project" value="UniProtKB-SubCell"/>
</dbReference>
<dbReference type="PROSITE" id="PS50166">
    <property type="entry name" value="IMPORTIN_B_NT"/>
    <property type="match status" value="1"/>
</dbReference>
<dbReference type="FunCoup" id="A0A067MJ80">
    <property type="interactions" value="626"/>
</dbReference>
<evidence type="ECO:0000259" key="9">
    <source>
        <dbReference type="PROSITE" id="PS50166"/>
    </source>
</evidence>
<evidence type="ECO:0000313" key="11">
    <source>
        <dbReference type="Proteomes" id="UP000027195"/>
    </source>
</evidence>
<dbReference type="PANTHER" id="PTHR10527">
    <property type="entry name" value="IMPORTIN BETA"/>
    <property type="match status" value="1"/>
</dbReference>
<dbReference type="OrthoDB" id="7862313at2759"/>
<comment type="subcellular location">
    <subcellularLocation>
        <location evidence="2">Cytoplasm</location>
    </subcellularLocation>
    <subcellularLocation>
        <location evidence="1">Nucleus</location>
    </subcellularLocation>
</comment>
<feature type="domain" description="Importin N-terminal" evidence="9">
    <location>
        <begin position="27"/>
        <end position="98"/>
    </location>
</feature>
<evidence type="ECO:0000256" key="7">
    <source>
        <dbReference type="ARBA" id="ARBA00022990"/>
    </source>
</evidence>
<dbReference type="STRING" id="930990.A0A067MJ80"/>
<dbReference type="Gene3D" id="1.25.10.10">
    <property type="entry name" value="Leucine-rich Repeat Variant"/>
    <property type="match status" value="1"/>
</dbReference>
<dbReference type="InterPro" id="IPR000357">
    <property type="entry name" value="HEAT"/>
</dbReference>
<dbReference type="InterPro" id="IPR016024">
    <property type="entry name" value="ARM-type_fold"/>
</dbReference>
<dbReference type="AlphaFoldDB" id="A0A067MJ80"/>
<keyword evidence="4" id="KW-0963">Cytoplasm</keyword>
<dbReference type="InterPro" id="IPR040122">
    <property type="entry name" value="Importin_beta"/>
</dbReference>
<dbReference type="Pfam" id="PF25780">
    <property type="entry name" value="TPR_IPO5"/>
    <property type="match status" value="1"/>
</dbReference>
<reference evidence="11" key="1">
    <citation type="journal article" date="2014" name="Proc. Natl. Acad. Sci. U.S.A.">
        <title>Extensive sampling of basidiomycete genomes demonstrates inadequacy of the white-rot/brown-rot paradigm for wood decay fungi.</title>
        <authorList>
            <person name="Riley R."/>
            <person name="Salamov A.A."/>
            <person name="Brown D.W."/>
            <person name="Nagy L.G."/>
            <person name="Floudas D."/>
            <person name="Held B.W."/>
            <person name="Levasseur A."/>
            <person name="Lombard V."/>
            <person name="Morin E."/>
            <person name="Otillar R."/>
            <person name="Lindquist E.A."/>
            <person name="Sun H."/>
            <person name="LaButti K.M."/>
            <person name="Schmutz J."/>
            <person name="Jabbour D."/>
            <person name="Luo H."/>
            <person name="Baker S.E."/>
            <person name="Pisabarro A.G."/>
            <person name="Walton J.D."/>
            <person name="Blanchette R.A."/>
            <person name="Henrissat B."/>
            <person name="Martin F."/>
            <person name="Cullen D."/>
            <person name="Hibbett D.S."/>
            <person name="Grigoriev I.V."/>
        </authorList>
    </citation>
    <scope>NUCLEOTIDE SEQUENCE [LARGE SCALE GENOMIC DNA]</scope>
    <source>
        <strain evidence="11">FD-172 SS1</strain>
    </source>
</reference>
<evidence type="ECO:0000256" key="3">
    <source>
        <dbReference type="ARBA" id="ARBA00022448"/>
    </source>
</evidence>
<evidence type="ECO:0000256" key="2">
    <source>
        <dbReference type="ARBA" id="ARBA00004496"/>
    </source>
</evidence>
<evidence type="ECO:0000256" key="4">
    <source>
        <dbReference type="ARBA" id="ARBA00022490"/>
    </source>
</evidence>
<dbReference type="Proteomes" id="UP000027195">
    <property type="component" value="Unassembled WGS sequence"/>
</dbReference>
<keyword evidence="7" id="KW-0007">Acetylation</keyword>
<evidence type="ECO:0000256" key="1">
    <source>
        <dbReference type="ARBA" id="ARBA00004123"/>
    </source>
</evidence>
<dbReference type="SUPFAM" id="SSF48371">
    <property type="entry name" value="ARM repeat"/>
    <property type="match status" value="2"/>
</dbReference>
<dbReference type="Pfam" id="PF03810">
    <property type="entry name" value="IBN_N"/>
    <property type="match status" value="1"/>
</dbReference>
<dbReference type="HOGENOM" id="CLU_003794_1_1_1"/>